<organism evidence="1 2">
    <name type="scientific">Citrus sinensis</name>
    <name type="common">Sweet orange</name>
    <name type="synonym">Citrus aurantium var. sinensis</name>
    <dbReference type="NCBI Taxonomy" id="2711"/>
    <lineage>
        <taxon>Eukaryota</taxon>
        <taxon>Viridiplantae</taxon>
        <taxon>Streptophyta</taxon>
        <taxon>Embryophyta</taxon>
        <taxon>Tracheophyta</taxon>
        <taxon>Spermatophyta</taxon>
        <taxon>Magnoliopsida</taxon>
        <taxon>eudicotyledons</taxon>
        <taxon>Gunneridae</taxon>
        <taxon>Pentapetalae</taxon>
        <taxon>rosids</taxon>
        <taxon>malvids</taxon>
        <taxon>Sapindales</taxon>
        <taxon>Rutaceae</taxon>
        <taxon>Aurantioideae</taxon>
        <taxon>Citrus</taxon>
    </lineage>
</organism>
<reference evidence="2" key="1">
    <citation type="journal article" date="2023" name="Hortic. Res.">
        <title>A chromosome-level phased genome enabling allele-level studies in sweet orange: a case study on citrus Huanglongbing tolerance.</title>
        <authorList>
            <person name="Wu B."/>
            <person name="Yu Q."/>
            <person name="Deng Z."/>
            <person name="Duan Y."/>
            <person name="Luo F."/>
            <person name="Gmitter F. Jr."/>
        </authorList>
    </citation>
    <scope>NUCLEOTIDE SEQUENCE [LARGE SCALE GENOMIC DNA]</scope>
    <source>
        <strain evidence="2">cv. Valencia</strain>
    </source>
</reference>
<dbReference type="Proteomes" id="UP000829398">
    <property type="component" value="Chromosome 7"/>
</dbReference>
<proteinExistence type="predicted"/>
<protein>
    <submittedName>
        <fullName evidence="1">Transcription initiation factor TFIID subunit 9</fullName>
    </submittedName>
</protein>
<name>A0ACB8J7L8_CITSI</name>
<comment type="caution">
    <text evidence="1">The sequence shown here is derived from an EMBL/GenBank/DDBJ whole genome shotgun (WGS) entry which is preliminary data.</text>
</comment>
<accession>A0ACB8J7L8</accession>
<gene>
    <name evidence="1" type="ORF">KPL71_020392</name>
</gene>
<dbReference type="EMBL" id="CM039176">
    <property type="protein sequence ID" value="KAH9713603.1"/>
    <property type="molecule type" value="Genomic_DNA"/>
</dbReference>
<evidence type="ECO:0000313" key="1">
    <source>
        <dbReference type="EMBL" id="KAH9713603.1"/>
    </source>
</evidence>
<evidence type="ECO:0000313" key="2">
    <source>
        <dbReference type="Proteomes" id="UP000829398"/>
    </source>
</evidence>
<keyword evidence="2" id="KW-1185">Reference proteome</keyword>
<sequence>MAANAYNYAGQNSSSQRAVAMGLALVSAIVLSPLYVTIKNDHRYHHHTIFHNETKYWNSSFVLPMVLAVLIIAIKTTTSSSSMERGSVFPSPDPSWVLRIGASSWGLAGILDPGEEMAEGDEDLPRDAKIVKSLLKSMGVEEYEPRVIHQFLEVWYRYVVDVLTDAQVYSEHAGKTTIDCDDIKLAVQSKVNSSFSQPPAREVLLELAKNRNKIPLPKSISAPGIPLPPEQDTLISPNYQLSIPKKQSAQEAEEMEEDEESTELSASQEQATDLPQQTPQRVSFPLAKRTK</sequence>